<protein>
    <submittedName>
        <fullName evidence="3">Uncharacterized protein</fullName>
    </submittedName>
</protein>
<gene>
    <name evidence="3" type="primary">LOC110777085</name>
</gene>
<feature type="compositionally biased region" description="Basic residues" evidence="1">
    <location>
        <begin position="1"/>
        <end position="10"/>
    </location>
</feature>
<evidence type="ECO:0000313" key="2">
    <source>
        <dbReference type="Proteomes" id="UP000813463"/>
    </source>
</evidence>
<dbReference type="PANTHER" id="PTHR31865">
    <property type="entry name" value="OSJNBA0071G03.3 PROTEIN"/>
    <property type="match status" value="1"/>
</dbReference>
<name>A0A9R0HUP0_SPIOL</name>
<proteinExistence type="predicted"/>
<dbReference type="OrthoDB" id="641808at2759"/>
<dbReference type="AlphaFoldDB" id="A0A9R0HUP0"/>
<dbReference type="GeneID" id="110777085"/>
<organism evidence="2 3">
    <name type="scientific">Spinacia oleracea</name>
    <name type="common">Spinach</name>
    <dbReference type="NCBI Taxonomy" id="3562"/>
    <lineage>
        <taxon>Eukaryota</taxon>
        <taxon>Viridiplantae</taxon>
        <taxon>Streptophyta</taxon>
        <taxon>Embryophyta</taxon>
        <taxon>Tracheophyta</taxon>
        <taxon>Spermatophyta</taxon>
        <taxon>Magnoliopsida</taxon>
        <taxon>eudicotyledons</taxon>
        <taxon>Gunneridae</taxon>
        <taxon>Pentapetalae</taxon>
        <taxon>Caryophyllales</taxon>
        <taxon>Chenopodiaceae</taxon>
        <taxon>Chenopodioideae</taxon>
        <taxon>Anserineae</taxon>
        <taxon>Spinacia</taxon>
    </lineage>
</organism>
<dbReference type="RefSeq" id="XP_021837391.1">
    <property type="nucleotide sequence ID" value="XM_021981699.2"/>
</dbReference>
<feature type="region of interest" description="Disordered" evidence="1">
    <location>
        <begin position="1"/>
        <end position="25"/>
    </location>
</feature>
<keyword evidence="2" id="KW-1185">Reference proteome</keyword>
<dbReference type="KEGG" id="soe:110777085"/>
<evidence type="ECO:0000313" key="3">
    <source>
        <dbReference type="RefSeq" id="XP_021837391.1"/>
    </source>
</evidence>
<accession>A0A9R0HUP0</accession>
<reference evidence="3" key="2">
    <citation type="submission" date="2025-08" db="UniProtKB">
        <authorList>
            <consortium name="RefSeq"/>
        </authorList>
    </citation>
    <scope>IDENTIFICATION</scope>
    <source>
        <tissue evidence="3">Leaf</tissue>
    </source>
</reference>
<dbReference type="InterPro" id="IPR012881">
    <property type="entry name" value="DUF1685"/>
</dbReference>
<dbReference type="Pfam" id="PF07939">
    <property type="entry name" value="DUF1685"/>
    <property type="match status" value="1"/>
</dbReference>
<reference evidence="2" key="1">
    <citation type="journal article" date="2021" name="Nat. Commun.">
        <title>Genomic analyses provide insights into spinach domestication and the genetic basis of agronomic traits.</title>
        <authorList>
            <person name="Cai X."/>
            <person name="Sun X."/>
            <person name="Xu C."/>
            <person name="Sun H."/>
            <person name="Wang X."/>
            <person name="Ge C."/>
            <person name="Zhang Z."/>
            <person name="Wang Q."/>
            <person name="Fei Z."/>
            <person name="Jiao C."/>
            <person name="Wang Q."/>
        </authorList>
    </citation>
    <scope>NUCLEOTIDE SEQUENCE [LARGE SCALE GENOMIC DNA]</scope>
    <source>
        <strain evidence="2">cv. Varoflay</strain>
    </source>
</reference>
<dbReference type="Proteomes" id="UP000813463">
    <property type="component" value="Chromosome 3"/>
</dbReference>
<evidence type="ECO:0000256" key="1">
    <source>
        <dbReference type="SAM" id="MobiDB-lite"/>
    </source>
</evidence>
<dbReference type="PANTHER" id="PTHR31865:SF1">
    <property type="entry name" value="INSERTASE, PUTATIVE (DUF1685)-RELATED"/>
    <property type="match status" value="1"/>
</dbReference>
<sequence>MSPPKNHPRRPSAPLLKQKSWSPDSYREELWLRRKEQSGPRRSKSLTDEDFDELKACFELGFGFNPPELGPDQRLSDTLPALGFYLAVNKSYNDTVLKSNKSSSSSLSLLGTASSSESDLSLSSPVGSPLSIICPGDDPKTIKTRLRHWAQAVACSVKQW</sequence>